<dbReference type="InterPro" id="IPR051185">
    <property type="entry name" value="ASPM"/>
</dbReference>
<evidence type="ECO:0000256" key="1">
    <source>
        <dbReference type="ARBA" id="ARBA00004496"/>
    </source>
</evidence>
<gene>
    <name evidence="6 7" type="primary">LOC108010798</name>
</gene>
<name>A0ABM4TP50_DROSZ</name>
<keyword evidence="5" id="KW-1185">Reference proteome</keyword>
<evidence type="ECO:0000313" key="5">
    <source>
        <dbReference type="Proteomes" id="UP001652628"/>
    </source>
</evidence>
<dbReference type="Gene3D" id="1.20.5.190">
    <property type="match status" value="1"/>
</dbReference>
<reference evidence="5 6" key="1">
    <citation type="submission" date="2025-05" db="UniProtKB">
        <authorList>
            <consortium name="RefSeq"/>
        </authorList>
    </citation>
    <scope>NUCLEOTIDE SEQUENCE [LARGE SCALE GENOMIC DNA]</scope>
</reference>
<evidence type="ECO:0000256" key="4">
    <source>
        <dbReference type="ARBA" id="ARBA00022860"/>
    </source>
</evidence>
<dbReference type="PANTHER" id="PTHR22706:SF1">
    <property type="entry name" value="ASSEMBLY FACTOR FOR SPINDLE MICROTUBULES"/>
    <property type="match status" value="1"/>
</dbReference>
<evidence type="ECO:0000256" key="3">
    <source>
        <dbReference type="ARBA" id="ARBA00022737"/>
    </source>
</evidence>
<dbReference type="InterPro" id="IPR027417">
    <property type="entry name" value="P-loop_NTPase"/>
</dbReference>
<evidence type="ECO:0000313" key="7">
    <source>
        <dbReference type="RefSeq" id="XP_070851757.1"/>
    </source>
</evidence>
<dbReference type="GeneID" id="108010798"/>
<dbReference type="CDD" id="cd23767">
    <property type="entry name" value="IQCD"/>
    <property type="match status" value="2"/>
</dbReference>
<evidence type="ECO:0000313" key="6">
    <source>
        <dbReference type="RefSeq" id="XP_070851755.1"/>
    </source>
</evidence>
<dbReference type="PANTHER" id="PTHR22706">
    <property type="entry name" value="ASSEMBLY FACTOR FOR SPINDLE MICROTUBULES"/>
    <property type="match status" value="1"/>
</dbReference>
<organism evidence="5 7">
    <name type="scientific">Drosophila suzukii</name>
    <name type="common">Spotted-wing drosophila fruit fly</name>
    <dbReference type="NCBI Taxonomy" id="28584"/>
    <lineage>
        <taxon>Eukaryota</taxon>
        <taxon>Metazoa</taxon>
        <taxon>Ecdysozoa</taxon>
        <taxon>Arthropoda</taxon>
        <taxon>Hexapoda</taxon>
        <taxon>Insecta</taxon>
        <taxon>Pterygota</taxon>
        <taxon>Neoptera</taxon>
        <taxon>Endopterygota</taxon>
        <taxon>Diptera</taxon>
        <taxon>Brachycera</taxon>
        <taxon>Muscomorpha</taxon>
        <taxon>Ephydroidea</taxon>
        <taxon>Drosophilidae</taxon>
        <taxon>Drosophila</taxon>
        <taxon>Sophophora</taxon>
    </lineage>
</organism>
<keyword evidence="4" id="KW-0112">Calmodulin-binding</keyword>
<sequence>MQKCCQIVSKNCITTGKEHIKLDPTVAATQNTVNIYINQTQHKMKTMHLIAPPGTVNRLDIDSEPEFVFNGEEEKCANWPLAVKLSRSTVHLIDYKMFIAARRIQSHWRGHRVRKLIHQRWKAAVNIQRWWRGFRVRRTLWEHLEQRLQDTILEHYHRAAIRIQALFRGWRDRQTIHDVQNLRRMQATAAEDLVNCVILQLHHIKQSESLPGVFSLRNSIILSRVEKLITTMMFRFHNGRVLSIVANRMSQKEEHRKIFESGKFYYPFPYAGPNFNELCHIKDENKVVVKDLITDLRFAGIVAKYEESQREEYFRDAHRRFDTRKVQEQLDNINAQELNSKRKFCADVIESMRKWTIWSGTNDNVKKNIFKSPANEEGFFMKVKHVIGDGNVRPADDLEIKEDLMKIS</sequence>
<dbReference type="SMART" id="SM00015">
    <property type="entry name" value="IQ"/>
    <property type="match status" value="3"/>
</dbReference>
<protein>
    <submittedName>
        <fullName evidence="6 7">Uncharacterized protein isoform X1</fullName>
    </submittedName>
</protein>
<dbReference type="SUPFAM" id="SSF52540">
    <property type="entry name" value="P-loop containing nucleoside triphosphate hydrolases"/>
    <property type="match status" value="1"/>
</dbReference>
<proteinExistence type="predicted"/>
<dbReference type="RefSeq" id="XP_070851755.1">
    <property type="nucleotide sequence ID" value="XM_070995654.1"/>
</dbReference>
<keyword evidence="3" id="KW-0677">Repeat</keyword>
<keyword evidence="2" id="KW-0963">Cytoplasm</keyword>
<dbReference type="PROSITE" id="PS50096">
    <property type="entry name" value="IQ"/>
    <property type="match status" value="3"/>
</dbReference>
<evidence type="ECO:0000256" key="2">
    <source>
        <dbReference type="ARBA" id="ARBA00022490"/>
    </source>
</evidence>
<dbReference type="Pfam" id="PF00612">
    <property type="entry name" value="IQ"/>
    <property type="match status" value="3"/>
</dbReference>
<dbReference type="InterPro" id="IPR000048">
    <property type="entry name" value="IQ_motif_EF-hand-BS"/>
</dbReference>
<dbReference type="Proteomes" id="UP001652628">
    <property type="component" value="Chromosome 2L"/>
</dbReference>
<comment type="subcellular location">
    <subcellularLocation>
        <location evidence="1">Cytoplasm</location>
    </subcellularLocation>
</comment>
<dbReference type="RefSeq" id="XP_070851757.1">
    <property type="nucleotide sequence ID" value="XM_070995656.1"/>
</dbReference>
<accession>A0ABM4TP50</accession>